<name>A0A926L0D8_9ACTN</name>
<feature type="non-terminal residue" evidence="1">
    <location>
        <position position="83"/>
    </location>
</feature>
<evidence type="ECO:0000313" key="2">
    <source>
        <dbReference type="Proteomes" id="UP000621210"/>
    </source>
</evidence>
<proteinExistence type="predicted"/>
<comment type="caution">
    <text evidence="1">The sequence shown here is derived from an EMBL/GenBank/DDBJ whole genome shotgun (WGS) entry which is preliminary data.</text>
</comment>
<gene>
    <name evidence="1" type="ORF">H0H10_03400</name>
</gene>
<organism evidence="1 2">
    <name type="scientific">Streptomyces griseicoloratus</name>
    <dbReference type="NCBI Taxonomy" id="2752516"/>
    <lineage>
        <taxon>Bacteria</taxon>
        <taxon>Bacillati</taxon>
        <taxon>Actinomycetota</taxon>
        <taxon>Actinomycetes</taxon>
        <taxon>Kitasatosporales</taxon>
        <taxon>Streptomycetaceae</taxon>
        <taxon>Streptomyces</taxon>
    </lineage>
</organism>
<keyword evidence="2" id="KW-1185">Reference proteome</keyword>
<reference evidence="1" key="1">
    <citation type="submission" date="2020-09" db="EMBL/GenBank/DDBJ databases">
        <title>Streptomyces grisecoloratus sp. nov., isolated from cotton soil.</title>
        <authorList>
            <person name="Xing L."/>
        </authorList>
    </citation>
    <scope>NUCLEOTIDE SEQUENCE</scope>
    <source>
        <strain evidence="1">TRM S81-3</strain>
    </source>
</reference>
<reference evidence="1" key="2">
    <citation type="submission" date="2020-09" db="EMBL/GenBank/DDBJ databases">
        <authorList>
            <person name="Luo X."/>
        </authorList>
    </citation>
    <scope>NUCLEOTIDE SEQUENCE</scope>
    <source>
        <strain evidence="1">TRM S81-3</strain>
    </source>
</reference>
<dbReference type="Proteomes" id="UP000621210">
    <property type="component" value="Unassembled WGS sequence"/>
</dbReference>
<dbReference type="Gene3D" id="3.30.559.30">
    <property type="entry name" value="Nonribosomal peptide synthetase, condensation domain"/>
    <property type="match status" value="1"/>
</dbReference>
<protein>
    <submittedName>
        <fullName evidence="1">Uncharacterized protein</fullName>
    </submittedName>
</protein>
<evidence type="ECO:0000313" key="1">
    <source>
        <dbReference type="EMBL" id="MBD0418221.1"/>
    </source>
</evidence>
<sequence>EWAELYADPECELPAIDVSFRDYCLAVEAAPEDEAARDYWLGRLDSLPPAPELPAVARGTAGPTRFVRRTHEVSGERWGRLKR</sequence>
<dbReference type="SUPFAM" id="SSF52777">
    <property type="entry name" value="CoA-dependent acyltransferases"/>
    <property type="match status" value="1"/>
</dbReference>
<dbReference type="RefSeq" id="WP_188179285.1">
    <property type="nucleotide sequence ID" value="NZ_JACVQF010000120.1"/>
</dbReference>
<accession>A0A926L0D8</accession>
<dbReference type="EMBL" id="JACVQF010000120">
    <property type="protein sequence ID" value="MBD0418221.1"/>
    <property type="molecule type" value="Genomic_DNA"/>
</dbReference>
<dbReference type="AlphaFoldDB" id="A0A926L0D8"/>
<feature type="non-terminal residue" evidence="1">
    <location>
        <position position="1"/>
    </location>
</feature>